<dbReference type="STRING" id="56857.A0A200PM39"/>
<reference evidence="1 2" key="1">
    <citation type="journal article" date="2017" name="Mol. Plant">
        <title>The Genome of Medicinal Plant Macleaya cordata Provides New Insights into Benzylisoquinoline Alkaloids Metabolism.</title>
        <authorList>
            <person name="Liu X."/>
            <person name="Liu Y."/>
            <person name="Huang P."/>
            <person name="Ma Y."/>
            <person name="Qing Z."/>
            <person name="Tang Q."/>
            <person name="Cao H."/>
            <person name="Cheng P."/>
            <person name="Zheng Y."/>
            <person name="Yuan Z."/>
            <person name="Zhou Y."/>
            <person name="Liu J."/>
            <person name="Tang Z."/>
            <person name="Zhuo Y."/>
            <person name="Zhang Y."/>
            <person name="Yu L."/>
            <person name="Huang J."/>
            <person name="Yang P."/>
            <person name="Peng Q."/>
            <person name="Zhang J."/>
            <person name="Jiang W."/>
            <person name="Zhang Z."/>
            <person name="Lin K."/>
            <person name="Ro D.K."/>
            <person name="Chen X."/>
            <person name="Xiong X."/>
            <person name="Shang Y."/>
            <person name="Huang S."/>
            <person name="Zeng J."/>
        </authorList>
    </citation>
    <scope>NUCLEOTIDE SEQUENCE [LARGE SCALE GENOMIC DNA]</scope>
    <source>
        <strain evidence="2">cv. BLH2017</strain>
        <tissue evidence="1">Root</tissue>
    </source>
</reference>
<evidence type="ECO:0008006" key="3">
    <source>
        <dbReference type="Google" id="ProtNLM"/>
    </source>
</evidence>
<proteinExistence type="predicted"/>
<name>A0A200PM39_MACCD</name>
<protein>
    <recommendedName>
        <fullName evidence="3">Heavy metal-associated domain</fullName>
    </recommendedName>
</protein>
<dbReference type="Gene3D" id="3.30.70.100">
    <property type="match status" value="1"/>
</dbReference>
<keyword evidence="2" id="KW-1185">Reference proteome</keyword>
<dbReference type="InterPro" id="IPR042885">
    <property type="entry name" value="HIPP47/16"/>
</dbReference>
<organism evidence="1 2">
    <name type="scientific">Macleaya cordata</name>
    <name type="common">Five-seeded plume-poppy</name>
    <name type="synonym">Bocconia cordata</name>
    <dbReference type="NCBI Taxonomy" id="56857"/>
    <lineage>
        <taxon>Eukaryota</taxon>
        <taxon>Viridiplantae</taxon>
        <taxon>Streptophyta</taxon>
        <taxon>Embryophyta</taxon>
        <taxon>Tracheophyta</taxon>
        <taxon>Spermatophyta</taxon>
        <taxon>Magnoliopsida</taxon>
        <taxon>Ranunculales</taxon>
        <taxon>Papaveraceae</taxon>
        <taxon>Papaveroideae</taxon>
        <taxon>Macleaya</taxon>
    </lineage>
</organism>
<dbReference type="PANTHER" id="PTHR46932">
    <property type="entry name" value="HEAVY METAL-ASSOCIATED ISOPRENYLATED PLANT PROTEIN 47"/>
    <property type="match status" value="1"/>
</dbReference>
<dbReference type="OMA" id="PQCTIAP"/>
<accession>A0A200PM39</accession>
<dbReference type="InParanoid" id="A0A200PM39"/>
<dbReference type="OrthoDB" id="692882at2759"/>
<dbReference type="AlphaFoldDB" id="A0A200PM39"/>
<comment type="caution">
    <text evidence="1">The sequence shown here is derived from an EMBL/GenBank/DDBJ whole genome shotgun (WGS) entry which is preliminary data.</text>
</comment>
<gene>
    <name evidence="1" type="ORF">BVC80_8769g23</name>
</gene>
<dbReference type="Proteomes" id="UP000195402">
    <property type="component" value="Unassembled WGS sequence"/>
</dbReference>
<dbReference type="EMBL" id="MVGT01004524">
    <property type="protein sequence ID" value="OUZ99257.1"/>
    <property type="molecule type" value="Genomic_DNA"/>
</dbReference>
<dbReference type="PANTHER" id="PTHR46932:SF12">
    <property type="entry name" value="HEAVY METAL-ASSOCIATED ISOPRENYLATED PLANT PROTEIN 47"/>
    <property type="match status" value="1"/>
</dbReference>
<evidence type="ECO:0000313" key="1">
    <source>
        <dbReference type="EMBL" id="OUZ99257.1"/>
    </source>
</evidence>
<evidence type="ECO:0000313" key="2">
    <source>
        <dbReference type="Proteomes" id="UP000195402"/>
    </source>
</evidence>
<sequence>MAPHPEKKKRSKIQGVEFVGLEGPEKDQIAVIGDQVDSVCLASCLRKKVGHANIISVEEVKPEKEQKPEEKPIQQFQNYIPYPGFGNFVLIDGDPKPGNCCQM</sequence>